<accession>A0AAD7YVI5</accession>
<evidence type="ECO:0000313" key="6">
    <source>
        <dbReference type="Proteomes" id="UP001231518"/>
    </source>
</evidence>
<dbReference type="SUPFAM" id="SSF55797">
    <property type="entry name" value="PR-1-like"/>
    <property type="match status" value="1"/>
</dbReference>
<dbReference type="EMBL" id="JARGEI010000008">
    <property type="protein sequence ID" value="KAJ8727627.1"/>
    <property type="molecule type" value="Genomic_DNA"/>
</dbReference>
<dbReference type="InterPro" id="IPR035940">
    <property type="entry name" value="CAP_sf"/>
</dbReference>
<reference evidence="5" key="1">
    <citation type="submission" date="2023-03" db="EMBL/GenBank/DDBJ databases">
        <title>Chromosome-level genomes of two armyworms, Mythimna separata and Mythimna loreyi, provide insights into the biosynthesis and reception of sex pheromones.</title>
        <authorList>
            <person name="Zhao H."/>
        </authorList>
    </citation>
    <scope>NUCLEOTIDE SEQUENCE</scope>
    <source>
        <strain evidence="5">BeijingLab</strain>
        <tissue evidence="5">Pupa</tissue>
    </source>
</reference>
<evidence type="ECO:0000256" key="1">
    <source>
        <dbReference type="ARBA" id="ARBA00004613"/>
    </source>
</evidence>
<gene>
    <name evidence="5" type="ORF">PYW07_001746</name>
</gene>
<dbReference type="CDD" id="cd05380">
    <property type="entry name" value="CAP_euk"/>
    <property type="match status" value="1"/>
</dbReference>
<dbReference type="PANTHER" id="PTHR10334">
    <property type="entry name" value="CYSTEINE-RICH SECRETORY PROTEIN-RELATED"/>
    <property type="match status" value="1"/>
</dbReference>
<dbReference type="Proteomes" id="UP001231518">
    <property type="component" value="Chromosome 11"/>
</dbReference>
<evidence type="ECO:0000256" key="3">
    <source>
        <dbReference type="SAM" id="SignalP"/>
    </source>
</evidence>
<name>A0AAD7YVI5_MYTSE</name>
<evidence type="ECO:0000256" key="2">
    <source>
        <dbReference type="ARBA" id="ARBA00022525"/>
    </source>
</evidence>
<evidence type="ECO:0000259" key="4">
    <source>
        <dbReference type="SMART" id="SM00198"/>
    </source>
</evidence>
<feature type="domain" description="SCP" evidence="4">
    <location>
        <begin position="31"/>
        <end position="189"/>
    </location>
</feature>
<dbReference type="PRINTS" id="PR00837">
    <property type="entry name" value="V5TPXLIKE"/>
</dbReference>
<dbReference type="InterPro" id="IPR002413">
    <property type="entry name" value="V5_allergen-like"/>
</dbReference>
<dbReference type="InterPro" id="IPR014044">
    <property type="entry name" value="CAP_dom"/>
</dbReference>
<dbReference type="SMART" id="SM00198">
    <property type="entry name" value="SCP"/>
    <property type="match status" value="1"/>
</dbReference>
<dbReference type="Gene3D" id="3.40.33.10">
    <property type="entry name" value="CAP"/>
    <property type="match status" value="1"/>
</dbReference>
<protein>
    <recommendedName>
        <fullName evidence="4">SCP domain-containing protein</fullName>
    </recommendedName>
</protein>
<sequence>MVAITMKNIVLFLFLFTSVRCFKHAVSLSCEEIRAFVDGHNTYRYRVARGEIAGQPPASDMKKMVWDEELAAKASQWAKRNPLKHNPDKTVGSNRFTVGESMHWYATNDLEAVLMPESVLKSWFSEHANYTFGPLTRSDFQKEYHITHYTQMVWSNSVYVGCGISKTTNNRMNKFVAVCNYGPGGNYMGKKPYKVSSGRNNKLICDAQEKCDKPYGSKCG</sequence>
<comment type="subcellular location">
    <subcellularLocation>
        <location evidence="1">Secreted</location>
    </subcellularLocation>
</comment>
<dbReference type="PRINTS" id="PR00838">
    <property type="entry name" value="V5ALLERGEN"/>
</dbReference>
<dbReference type="AlphaFoldDB" id="A0AAD7YVI5"/>
<dbReference type="Pfam" id="PF00188">
    <property type="entry name" value="CAP"/>
    <property type="match status" value="1"/>
</dbReference>
<feature type="signal peptide" evidence="3">
    <location>
        <begin position="1"/>
        <end position="21"/>
    </location>
</feature>
<evidence type="ECO:0000313" key="5">
    <source>
        <dbReference type="EMBL" id="KAJ8727627.1"/>
    </source>
</evidence>
<dbReference type="GO" id="GO:0005576">
    <property type="term" value="C:extracellular region"/>
    <property type="evidence" value="ECO:0007669"/>
    <property type="project" value="UniProtKB-SubCell"/>
</dbReference>
<organism evidence="5 6">
    <name type="scientific">Mythimna separata</name>
    <name type="common">Oriental armyworm</name>
    <name type="synonym">Pseudaletia separata</name>
    <dbReference type="NCBI Taxonomy" id="271217"/>
    <lineage>
        <taxon>Eukaryota</taxon>
        <taxon>Metazoa</taxon>
        <taxon>Ecdysozoa</taxon>
        <taxon>Arthropoda</taxon>
        <taxon>Hexapoda</taxon>
        <taxon>Insecta</taxon>
        <taxon>Pterygota</taxon>
        <taxon>Neoptera</taxon>
        <taxon>Endopterygota</taxon>
        <taxon>Lepidoptera</taxon>
        <taxon>Glossata</taxon>
        <taxon>Ditrysia</taxon>
        <taxon>Noctuoidea</taxon>
        <taxon>Noctuidae</taxon>
        <taxon>Noctuinae</taxon>
        <taxon>Hadenini</taxon>
        <taxon>Mythimna</taxon>
    </lineage>
</organism>
<feature type="chain" id="PRO_5042088079" description="SCP domain-containing protein" evidence="3">
    <location>
        <begin position="22"/>
        <end position="220"/>
    </location>
</feature>
<keyword evidence="6" id="KW-1185">Reference proteome</keyword>
<keyword evidence="3" id="KW-0732">Signal</keyword>
<proteinExistence type="predicted"/>
<dbReference type="InterPro" id="IPR001283">
    <property type="entry name" value="CRISP-related"/>
</dbReference>
<comment type="caution">
    <text evidence="5">The sequence shown here is derived from an EMBL/GenBank/DDBJ whole genome shotgun (WGS) entry which is preliminary data.</text>
</comment>
<keyword evidence="2" id="KW-0964">Secreted</keyword>